<evidence type="ECO:0000256" key="7">
    <source>
        <dbReference type="ARBA" id="ARBA00022842"/>
    </source>
</evidence>
<dbReference type="GO" id="GO:0003964">
    <property type="term" value="F:RNA-directed DNA polymerase activity"/>
    <property type="evidence" value="ECO:0007669"/>
    <property type="project" value="UniProtKB-KW"/>
</dbReference>
<name>A0A8M6YV21_DANRE</name>
<protein>
    <recommendedName>
        <fullName evidence="3">exodeoxyribonuclease III</fullName>
        <ecNumber evidence="3">3.1.11.2</ecNumber>
    </recommendedName>
</protein>
<dbReference type="InterPro" id="IPR005135">
    <property type="entry name" value="Endo/exonuclease/phosphatase"/>
</dbReference>
<dbReference type="Pfam" id="PF03372">
    <property type="entry name" value="Exo_endo_phos"/>
    <property type="match status" value="1"/>
</dbReference>
<keyword evidence="4 9" id="KW-0479">Metal-binding</keyword>
<dbReference type="Gene3D" id="3.60.10.10">
    <property type="entry name" value="Endonuclease/exonuclease/phosphatase"/>
    <property type="match status" value="1"/>
</dbReference>
<dbReference type="GO" id="GO:0046872">
    <property type="term" value="F:metal ion binding"/>
    <property type="evidence" value="ECO:0007669"/>
    <property type="project" value="UniProtKB-KW"/>
</dbReference>
<dbReference type="AlphaFoldDB" id="A0A8M6YV21"/>
<sequence>MFMPCKTSVEDPVLIWYTNPYINETLIYLNPRMTTNDDEQQKLTILSWNVNGFNRKRCEVLHHLNLLKADVVFLQETHVGPDRIYSTGSIKYQDLENDYMAMFTVFKGSSRGVAILFKKNLGCGGFSVNGDEKGRFMIISCQIWGHDFVFINVYNSSDDKITFTDFSKFSTCIPSTAFLVVGGDFNTVMDAGLDKTSNLRNRSHRKSLSALQRFLETFGLVDVWRCLYPEVKSFTYFGGKSQSRLDYFFLKSHNISCIAACSIHKRPKHSDKEEYVSDHAPLSIQIQIDGPKWQFDSCLLEDETCMEQLSNTIRKISRINAHKKEYLWPGLKVRLVCEAVALQRSHLKPSCSETAEFPQEMDQGAFSDAESSIEALHTAKTSSLLNFLNHLHQTERFDDVKSTLITVLNEYISKKEILDAILSLPQSESPSVDGLTVHFYKHYACKITDLLQVFFNQIFDSVKHSVIDSPNPQRDDHSYSCNIQYHCSPMTIFNVDYKILAVILAERLNGVIEHILNPGEPSEPHRLIKHNINQIPMLIIALQLDPGALKWPFLFNSLKSVNLPDKFRSVLKLLLLADHNRSQGLRAGCPLTPLLISICLLPLINSVNRENRPEVQGENLKSVIEKNTAVILLPNSNEALGGFETMLSDFIETSGFIVDKRNEVFIPGFSGLI</sequence>
<proteinExistence type="inferred from homology"/>
<comment type="similarity">
    <text evidence="2">Belongs to the DNA repair enzymes AP/ExoA family.</text>
</comment>
<keyword evidence="7 9" id="KW-0460">Magnesium</keyword>
<dbReference type="CDD" id="cd09076">
    <property type="entry name" value="L1-EN"/>
    <property type="match status" value="1"/>
</dbReference>
<evidence type="ECO:0000256" key="5">
    <source>
        <dbReference type="ARBA" id="ARBA00022763"/>
    </source>
</evidence>
<keyword evidence="11" id="KW-0695">RNA-directed DNA polymerase</keyword>
<evidence type="ECO:0000256" key="6">
    <source>
        <dbReference type="ARBA" id="ARBA00022801"/>
    </source>
</evidence>
<accession>A0A8M6YV21</accession>
<keyword evidence="9" id="KW-0464">Manganese</keyword>
<dbReference type="EC" id="3.1.11.2" evidence="3"/>
<dbReference type="PANTHER" id="PTHR22748">
    <property type="entry name" value="AP ENDONUCLEASE"/>
    <property type="match status" value="1"/>
</dbReference>
<dbReference type="RefSeq" id="XP_073779982.1">
    <property type="nucleotide sequence ID" value="XM_073923881.1"/>
</dbReference>
<dbReference type="GO" id="GO:0008311">
    <property type="term" value="F:double-stranded DNA 3'-5' DNA exonuclease activity"/>
    <property type="evidence" value="ECO:0000318"/>
    <property type="project" value="GO_Central"/>
</dbReference>
<keyword evidence="6" id="KW-0378">Hydrolase</keyword>
<reference evidence="11" key="1">
    <citation type="submission" date="2025-08" db="UniProtKB">
        <authorList>
            <consortium name="RefSeq"/>
        </authorList>
    </citation>
    <scope>IDENTIFICATION</scope>
    <source>
        <strain evidence="11">Tuebingen</strain>
        <tissue evidence="11">Fibroblasts and whole tissue</tissue>
    </source>
</reference>
<dbReference type="InterPro" id="IPR036691">
    <property type="entry name" value="Endo/exonu/phosph_ase_sf"/>
</dbReference>
<evidence type="ECO:0000256" key="2">
    <source>
        <dbReference type="ARBA" id="ARBA00007092"/>
    </source>
</evidence>
<dbReference type="GO" id="GO:0003906">
    <property type="term" value="F:DNA-(apurinic or apyrimidinic site) endonuclease activity"/>
    <property type="evidence" value="ECO:0000318"/>
    <property type="project" value="GO_Central"/>
</dbReference>
<organism evidence="10 11">
    <name type="scientific">Danio rerio</name>
    <name type="common">Zebrafish</name>
    <name type="synonym">Brachydanio rerio</name>
    <dbReference type="NCBI Taxonomy" id="7955"/>
    <lineage>
        <taxon>Eukaryota</taxon>
        <taxon>Metazoa</taxon>
        <taxon>Chordata</taxon>
        <taxon>Craniata</taxon>
        <taxon>Vertebrata</taxon>
        <taxon>Euteleostomi</taxon>
        <taxon>Actinopterygii</taxon>
        <taxon>Neopterygii</taxon>
        <taxon>Teleostei</taxon>
        <taxon>Ostariophysi</taxon>
        <taxon>Cypriniformes</taxon>
        <taxon>Danionidae</taxon>
        <taxon>Danioninae</taxon>
        <taxon>Danio</taxon>
    </lineage>
</organism>
<gene>
    <name evidence="11" type="primary">LOC101883768</name>
</gene>
<evidence type="ECO:0000256" key="9">
    <source>
        <dbReference type="PIRSR" id="PIRSR604808-2"/>
    </source>
</evidence>
<evidence type="ECO:0000256" key="4">
    <source>
        <dbReference type="ARBA" id="ARBA00022723"/>
    </source>
</evidence>
<evidence type="ECO:0000313" key="11">
    <source>
        <dbReference type="RefSeq" id="XP_017206698.2"/>
    </source>
</evidence>
<keyword evidence="5" id="KW-0227">DNA damage</keyword>
<dbReference type="GO" id="GO:0008081">
    <property type="term" value="F:phosphoric diester hydrolase activity"/>
    <property type="evidence" value="ECO:0000318"/>
    <property type="project" value="GO_Central"/>
</dbReference>
<evidence type="ECO:0000313" key="10">
    <source>
        <dbReference type="Proteomes" id="UP000000437"/>
    </source>
</evidence>
<keyword evidence="8" id="KW-0234">DNA repair</keyword>
<comment type="cofactor">
    <cofactor evidence="9">
        <name>Mg(2+)</name>
        <dbReference type="ChEBI" id="CHEBI:18420"/>
    </cofactor>
    <cofactor evidence="9">
        <name>Mn(2+)</name>
        <dbReference type="ChEBI" id="CHEBI:29035"/>
    </cofactor>
    <text evidence="9">Probably binds two magnesium or manganese ions per subunit.</text>
</comment>
<evidence type="ECO:0000256" key="3">
    <source>
        <dbReference type="ARBA" id="ARBA00012115"/>
    </source>
</evidence>
<dbReference type="GO" id="GO:0006284">
    <property type="term" value="P:base-excision repair"/>
    <property type="evidence" value="ECO:0000318"/>
    <property type="project" value="GO_Central"/>
</dbReference>
<evidence type="ECO:0000256" key="1">
    <source>
        <dbReference type="ARBA" id="ARBA00000493"/>
    </source>
</evidence>
<dbReference type="SUPFAM" id="SSF56219">
    <property type="entry name" value="DNase I-like"/>
    <property type="match status" value="1"/>
</dbReference>
<keyword evidence="10" id="KW-1185">Reference proteome</keyword>
<dbReference type="GeneID" id="101883768"/>
<dbReference type="KEGG" id="dre:101883768"/>
<dbReference type="GO" id="GO:0005634">
    <property type="term" value="C:nucleus"/>
    <property type="evidence" value="ECO:0000318"/>
    <property type="project" value="GO_Central"/>
</dbReference>
<dbReference type="Proteomes" id="UP000000437">
    <property type="component" value="Chromosome 15"/>
</dbReference>
<dbReference type="OrthoDB" id="416119at2759"/>
<comment type="catalytic activity">
    <reaction evidence="1">
        <text>Exonucleolytic cleavage in the 3'- to 5'-direction to yield nucleoside 5'-phosphates.</text>
        <dbReference type="EC" id="3.1.11.2"/>
    </reaction>
</comment>
<evidence type="ECO:0000256" key="8">
    <source>
        <dbReference type="ARBA" id="ARBA00023204"/>
    </source>
</evidence>
<keyword evidence="11" id="KW-0808">Transferase</keyword>
<dbReference type="RefSeq" id="XP_017206698.2">
    <property type="nucleotide sequence ID" value="XM_017351209.4"/>
</dbReference>
<dbReference type="PANTHER" id="PTHR22748:SF6">
    <property type="entry name" value="DNA-(APURINIC OR APYRIMIDINIC SITE) ENDONUCLEASE"/>
    <property type="match status" value="1"/>
</dbReference>
<dbReference type="RefSeq" id="XP_073779983.1">
    <property type="nucleotide sequence ID" value="XM_073923882.1"/>
</dbReference>
<dbReference type="InterPro" id="IPR004808">
    <property type="entry name" value="AP_endonuc_1"/>
</dbReference>
<keyword evidence="11" id="KW-0548">Nucleotidyltransferase</keyword>